<dbReference type="Gene3D" id="3.20.20.70">
    <property type="entry name" value="Aldolase class I"/>
    <property type="match status" value="1"/>
</dbReference>
<evidence type="ECO:0000256" key="2">
    <source>
        <dbReference type="ARBA" id="ARBA00022723"/>
    </source>
</evidence>
<dbReference type="PANTHER" id="PTHR43273">
    <property type="entry name" value="ANAEROBIC SULFATASE-MATURATING ENZYME HOMOLOG ASLB-RELATED"/>
    <property type="match status" value="1"/>
</dbReference>
<dbReference type="PROSITE" id="PS51918">
    <property type="entry name" value="RADICAL_SAM"/>
    <property type="match status" value="1"/>
</dbReference>
<accession>A0A8J7FCT5</accession>
<dbReference type="RefSeq" id="WP_193917322.1">
    <property type="nucleotide sequence ID" value="NZ_JADEWL010000008.1"/>
</dbReference>
<dbReference type="SFLD" id="SFLDS00029">
    <property type="entry name" value="Radical_SAM"/>
    <property type="match status" value="1"/>
</dbReference>
<proteinExistence type="predicted"/>
<dbReference type="Pfam" id="PF04055">
    <property type="entry name" value="Radical_SAM"/>
    <property type="match status" value="1"/>
</dbReference>
<keyword evidence="1" id="KW-0949">S-adenosyl-L-methionine</keyword>
<reference evidence="6" key="1">
    <citation type="submission" date="2020-10" db="EMBL/GenBank/DDBJ databases">
        <authorList>
            <person name="Castelo-Branco R."/>
            <person name="Eusebio N."/>
            <person name="Adriana R."/>
            <person name="Vieira A."/>
            <person name="Brugerolle De Fraissinette N."/>
            <person name="Rezende De Castro R."/>
            <person name="Schneider M.P."/>
            <person name="Vasconcelos V."/>
            <person name="Leao P.N."/>
        </authorList>
    </citation>
    <scope>NUCLEOTIDE SEQUENCE</scope>
    <source>
        <strain evidence="6">LEGE 06105</strain>
    </source>
</reference>
<dbReference type="Proteomes" id="UP000620559">
    <property type="component" value="Unassembled WGS sequence"/>
</dbReference>
<gene>
    <name evidence="6" type="ORF">IQ247_04055</name>
</gene>
<evidence type="ECO:0000256" key="1">
    <source>
        <dbReference type="ARBA" id="ARBA00022691"/>
    </source>
</evidence>
<keyword evidence="7" id="KW-1185">Reference proteome</keyword>
<comment type="caution">
    <text evidence="6">The sequence shown here is derived from an EMBL/GenBank/DDBJ whole genome shotgun (WGS) entry which is preliminary data.</text>
</comment>
<dbReference type="GO" id="GO:0046872">
    <property type="term" value="F:metal ion binding"/>
    <property type="evidence" value="ECO:0007669"/>
    <property type="project" value="UniProtKB-KW"/>
</dbReference>
<dbReference type="InterPro" id="IPR006638">
    <property type="entry name" value="Elp3/MiaA/NifB-like_rSAM"/>
</dbReference>
<sequence length="382" mass="43948">MHIVMKLSKMCNLRCTYCYEYDELSNKERMPLDGIEYFFKSLYSYASSRDKSFPIHLVFHGGEALLLPHEYLRKVCSLAAKYLKNNGINYDISVQSNLFKLSKKTLELLEELDIHLGISLDVFGDQRVDIVGRVSQDKVLDNLQHLLDSDVKFGAISVLHALNVDKAVKTFEFYQELGIRYRILPIHSNHETPPERMKHLLLSHHQTVEALQKVAKARFNCSSPIEVFPLDDYFQAAVRYLIDCEIGIYDPFDFEWALIVNTNGDVYPHGDAYVPIGLMGNLFHQPLSEILVSQAHTNATKVRMQRAETCRRCKFDRKCTQLSIAEAIPSERFYDEAGALQCLIDKPMIQFMVDEIQRSPDAQALLNLYQHQQQSIPQLLPL</sequence>
<dbReference type="SUPFAM" id="SSF102114">
    <property type="entry name" value="Radical SAM enzymes"/>
    <property type="match status" value="1"/>
</dbReference>
<dbReference type="SFLD" id="SFLDG01067">
    <property type="entry name" value="SPASM/twitch_domain_containing"/>
    <property type="match status" value="1"/>
</dbReference>
<dbReference type="AlphaFoldDB" id="A0A8J7FCT5"/>
<dbReference type="InterPro" id="IPR007197">
    <property type="entry name" value="rSAM"/>
</dbReference>
<evidence type="ECO:0000256" key="3">
    <source>
        <dbReference type="ARBA" id="ARBA00023004"/>
    </source>
</evidence>
<dbReference type="InterPro" id="IPR023867">
    <property type="entry name" value="Sulphatase_maturase_rSAM"/>
</dbReference>
<evidence type="ECO:0000313" key="6">
    <source>
        <dbReference type="EMBL" id="MBE9211901.1"/>
    </source>
</evidence>
<keyword evidence="2" id="KW-0479">Metal-binding</keyword>
<dbReference type="InterPro" id="IPR058240">
    <property type="entry name" value="rSAM_sf"/>
</dbReference>
<protein>
    <submittedName>
        <fullName evidence="6">Radical SAM protein</fullName>
    </submittedName>
</protein>
<organism evidence="6 7">
    <name type="scientific">Plectonema cf. radiosum LEGE 06105</name>
    <dbReference type="NCBI Taxonomy" id="945769"/>
    <lineage>
        <taxon>Bacteria</taxon>
        <taxon>Bacillati</taxon>
        <taxon>Cyanobacteriota</taxon>
        <taxon>Cyanophyceae</taxon>
        <taxon>Oscillatoriophycideae</taxon>
        <taxon>Oscillatoriales</taxon>
        <taxon>Microcoleaceae</taxon>
        <taxon>Plectonema</taxon>
    </lineage>
</organism>
<keyword evidence="4" id="KW-0411">Iron-sulfur</keyword>
<dbReference type="PANTHER" id="PTHR43273:SF8">
    <property type="entry name" value="RADICAL SAM DOMAIN PROTEIN"/>
    <property type="match status" value="1"/>
</dbReference>
<name>A0A8J7FCT5_9CYAN</name>
<evidence type="ECO:0000256" key="4">
    <source>
        <dbReference type="ARBA" id="ARBA00023014"/>
    </source>
</evidence>
<feature type="domain" description="Radical SAM core" evidence="5">
    <location>
        <begin position="1"/>
        <end position="224"/>
    </location>
</feature>
<dbReference type="InterPro" id="IPR013785">
    <property type="entry name" value="Aldolase_TIM"/>
</dbReference>
<keyword evidence="3" id="KW-0408">Iron</keyword>
<dbReference type="EMBL" id="JADEWL010000008">
    <property type="protein sequence ID" value="MBE9211901.1"/>
    <property type="molecule type" value="Genomic_DNA"/>
</dbReference>
<evidence type="ECO:0000313" key="7">
    <source>
        <dbReference type="Proteomes" id="UP000620559"/>
    </source>
</evidence>
<dbReference type="CDD" id="cd01335">
    <property type="entry name" value="Radical_SAM"/>
    <property type="match status" value="1"/>
</dbReference>
<dbReference type="GO" id="GO:0051536">
    <property type="term" value="F:iron-sulfur cluster binding"/>
    <property type="evidence" value="ECO:0007669"/>
    <property type="project" value="UniProtKB-KW"/>
</dbReference>
<dbReference type="GO" id="GO:0016491">
    <property type="term" value="F:oxidoreductase activity"/>
    <property type="evidence" value="ECO:0007669"/>
    <property type="project" value="InterPro"/>
</dbReference>
<evidence type="ECO:0000259" key="5">
    <source>
        <dbReference type="PROSITE" id="PS51918"/>
    </source>
</evidence>
<dbReference type="SMART" id="SM00729">
    <property type="entry name" value="Elp3"/>
    <property type="match status" value="1"/>
</dbReference>